<accession>A0ACB6ZUZ1</accession>
<reference evidence="1" key="1">
    <citation type="submission" date="2019-10" db="EMBL/GenBank/DDBJ databases">
        <authorList>
            <consortium name="DOE Joint Genome Institute"/>
            <person name="Kuo A."/>
            <person name="Miyauchi S."/>
            <person name="Kiss E."/>
            <person name="Drula E."/>
            <person name="Kohler A."/>
            <person name="Sanchez-Garcia M."/>
            <person name="Andreopoulos B."/>
            <person name="Barry K.W."/>
            <person name="Bonito G."/>
            <person name="Buee M."/>
            <person name="Carver A."/>
            <person name="Chen C."/>
            <person name="Cichocki N."/>
            <person name="Clum A."/>
            <person name="Culley D."/>
            <person name="Crous P.W."/>
            <person name="Fauchery L."/>
            <person name="Girlanda M."/>
            <person name="Hayes R."/>
            <person name="Keri Z."/>
            <person name="Labutti K."/>
            <person name="Lipzen A."/>
            <person name="Lombard V."/>
            <person name="Magnuson J."/>
            <person name="Maillard F."/>
            <person name="Morin E."/>
            <person name="Murat C."/>
            <person name="Nolan M."/>
            <person name="Ohm R."/>
            <person name="Pangilinan J."/>
            <person name="Pereira M."/>
            <person name="Perotto S."/>
            <person name="Peter M."/>
            <person name="Riley R."/>
            <person name="Sitrit Y."/>
            <person name="Stielow B."/>
            <person name="Szollosi G."/>
            <person name="Zifcakova L."/>
            <person name="Stursova M."/>
            <person name="Spatafora J.W."/>
            <person name="Tedersoo L."/>
            <person name="Vaario L.-M."/>
            <person name="Yamada A."/>
            <person name="Yan M."/>
            <person name="Wang P."/>
            <person name="Xu J."/>
            <person name="Bruns T."/>
            <person name="Baldrian P."/>
            <person name="Vilgalys R."/>
            <person name="Henrissat B."/>
            <person name="Grigoriev I.V."/>
            <person name="Hibbett D."/>
            <person name="Nagy L.G."/>
            <person name="Martin F.M."/>
        </authorList>
    </citation>
    <scope>NUCLEOTIDE SEQUENCE</scope>
    <source>
        <strain evidence="1">P2</strain>
    </source>
</reference>
<protein>
    <submittedName>
        <fullName evidence="1">Uncharacterized protein</fullName>
    </submittedName>
</protein>
<keyword evidence="2" id="KW-1185">Reference proteome</keyword>
<name>A0ACB6ZUZ1_THEGA</name>
<reference evidence="1" key="2">
    <citation type="journal article" date="2020" name="Nat. Commun.">
        <title>Large-scale genome sequencing of mycorrhizal fungi provides insights into the early evolution of symbiotic traits.</title>
        <authorList>
            <person name="Miyauchi S."/>
            <person name="Kiss E."/>
            <person name="Kuo A."/>
            <person name="Drula E."/>
            <person name="Kohler A."/>
            <person name="Sanchez-Garcia M."/>
            <person name="Morin E."/>
            <person name="Andreopoulos B."/>
            <person name="Barry K.W."/>
            <person name="Bonito G."/>
            <person name="Buee M."/>
            <person name="Carver A."/>
            <person name="Chen C."/>
            <person name="Cichocki N."/>
            <person name="Clum A."/>
            <person name="Culley D."/>
            <person name="Crous P.W."/>
            <person name="Fauchery L."/>
            <person name="Girlanda M."/>
            <person name="Hayes R.D."/>
            <person name="Keri Z."/>
            <person name="LaButti K."/>
            <person name="Lipzen A."/>
            <person name="Lombard V."/>
            <person name="Magnuson J."/>
            <person name="Maillard F."/>
            <person name="Murat C."/>
            <person name="Nolan M."/>
            <person name="Ohm R.A."/>
            <person name="Pangilinan J."/>
            <person name="Pereira M.F."/>
            <person name="Perotto S."/>
            <person name="Peter M."/>
            <person name="Pfister S."/>
            <person name="Riley R."/>
            <person name="Sitrit Y."/>
            <person name="Stielow J.B."/>
            <person name="Szollosi G."/>
            <person name="Zifcakova L."/>
            <person name="Stursova M."/>
            <person name="Spatafora J.W."/>
            <person name="Tedersoo L."/>
            <person name="Vaario L.M."/>
            <person name="Yamada A."/>
            <person name="Yan M."/>
            <person name="Wang P."/>
            <person name="Xu J."/>
            <person name="Bruns T."/>
            <person name="Baldrian P."/>
            <person name="Vilgalys R."/>
            <person name="Dunand C."/>
            <person name="Henrissat B."/>
            <person name="Grigoriev I.V."/>
            <person name="Hibbett D."/>
            <person name="Nagy L.G."/>
            <person name="Martin F.M."/>
        </authorList>
    </citation>
    <scope>NUCLEOTIDE SEQUENCE</scope>
    <source>
        <strain evidence="1">P2</strain>
    </source>
</reference>
<evidence type="ECO:0000313" key="1">
    <source>
        <dbReference type="EMBL" id="KAF9653205.1"/>
    </source>
</evidence>
<dbReference type="EMBL" id="MU117965">
    <property type="protein sequence ID" value="KAF9653205.1"/>
    <property type="molecule type" value="Genomic_DNA"/>
</dbReference>
<gene>
    <name evidence="1" type="ORF">BDM02DRAFT_3108389</name>
</gene>
<organism evidence="1 2">
    <name type="scientific">Thelephora ganbajun</name>
    <name type="common">Ganba fungus</name>
    <dbReference type="NCBI Taxonomy" id="370292"/>
    <lineage>
        <taxon>Eukaryota</taxon>
        <taxon>Fungi</taxon>
        <taxon>Dikarya</taxon>
        <taxon>Basidiomycota</taxon>
        <taxon>Agaricomycotina</taxon>
        <taxon>Agaricomycetes</taxon>
        <taxon>Thelephorales</taxon>
        <taxon>Thelephoraceae</taxon>
        <taxon>Thelephora</taxon>
    </lineage>
</organism>
<sequence>MGHEERQSLLHEGASTSTTLSAYGAYRPVFQSIGTVVHARVLVEIVFDNSDNRFPTGRDEVILRRTIGVKKDDYSLDKKSANKADVMNLLESAGFSKSNPYYIVPQGRITALTNAKDHERLALLKEVAGTKVYEQRRAESLRIMSETDAKRNKIAELLEYIENRLAELEEEKEELKEFQEKDKERRCLEYAMYQSELEDITHALDDIEDGRRNDLHNANERQDIYNNREKEIQVCIDDSPDPPPC</sequence>
<comment type="caution">
    <text evidence="1">The sequence shown here is derived from an EMBL/GenBank/DDBJ whole genome shotgun (WGS) entry which is preliminary data.</text>
</comment>
<dbReference type="Proteomes" id="UP000886501">
    <property type="component" value="Unassembled WGS sequence"/>
</dbReference>
<proteinExistence type="predicted"/>
<evidence type="ECO:0000313" key="2">
    <source>
        <dbReference type="Proteomes" id="UP000886501"/>
    </source>
</evidence>